<evidence type="ECO:0000256" key="1">
    <source>
        <dbReference type="ARBA" id="ARBA00022741"/>
    </source>
</evidence>
<proteinExistence type="inferred from homology"/>
<dbReference type="InterPro" id="IPR027417">
    <property type="entry name" value="P-loop_NTPase"/>
</dbReference>
<dbReference type="RefSeq" id="WP_101677952.1">
    <property type="nucleotide sequence ID" value="NZ_CAMIHY010000042.1"/>
</dbReference>
<accession>A0AAF1BY03</accession>
<feature type="binding site" evidence="3">
    <location>
        <begin position="10"/>
        <end position="15"/>
    </location>
    <ligand>
        <name>ATP</name>
        <dbReference type="ChEBI" id="CHEBI:30616"/>
    </ligand>
</feature>
<dbReference type="CDD" id="cd02022">
    <property type="entry name" value="DPCK"/>
    <property type="match status" value="1"/>
</dbReference>
<keyword evidence="1 3" id="KW-0547">Nucleotide-binding</keyword>
<evidence type="ECO:0000256" key="2">
    <source>
        <dbReference type="ARBA" id="ARBA00022840"/>
    </source>
</evidence>
<comment type="catalytic activity">
    <reaction evidence="3">
        <text>3'-dephospho-CoA + ATP = ADP + CoA + H(+)</text>
        <dbReference type="Rhea" id="RHEA:18245"/>
        <dbReference type="ChEBI" id="CHEBI:15378"/>
        <dbReference type="ChEBI" id="CHEBI:30616"/>
        <dbReference type="ChEBI" id="CHEBI:57287"/>
        <dbReference type="ChEBI" id="CHEBI:57328"/>
        <dbReference type="ChEBI" id="CHEBI:456216"/>
        <dbReference type="EC" id="2.7.1.24"/>
    </reaction>
</comment>
<dbReference type="AlphaFoldDB" id="A0AAF1BY03"/>
<dbReference type="GO" id="GO:0004140">
    <property type="term" value="F:dephospho-CoA kinase activity"/>
    <property type="evidence" value="ECO:0007669"/>
    <property type="project" value="UniProtKB-UniRule"/>
</dbReference>
<evidence type="ECO:0000313" key="5">
    <source>
        <dbReference type="EMBL" id="WOT01040.1"/>
    </source>
</evidence>
<reference evidence="5" key="1">
    <citation type="submission" date="2017-12" db="EMBL/GenBank/DDBJ databases">
        <authorList>
            <person name="Thomas-White K."/>
            <person name="Wolfe A.J."/>
        </authorList>
    </citation>
    <scope>NUCLEOTIDE SEQUENCE</scope>
    <source>
        <strain evidence="5">UMB0763</strain>
    </source>
</reference>
<dbReference type="GO" id="GO:0015937">
    <property type="term" value="P:coenzyme A biosynthetic process"/>
    <property type="evidence" value="ECO:0007669"/>
    <property type="project" value="UniProtKB-UniRule"/>
</dbReference>
<reference evidence="5" key="2">
    <citation type="submission" date="2023-10" db="EMBL/GenBank/DDBJ databases">
        <authorList>
            <person name="Choi B."/>
        </authorList>
    </citation>
    <scope>NUCLEOTIDE SEQUENCE</scope>
    <source>
        <strain evidence="5">UMB0763</strain>
    </source>
</reference>
<comment type="subcellular location">
    <subcellularLocation>
        <location evidence="3">Cytoplasm</location>
    </subcellularLocation>
</comment>
<sequence length="199" mass="21530">MLVGLTGGIGSGKSTAAELFARHGFAVIDSDAIARKEVETPEVLTKLAEAFGADILTGDPSSPLDRKLLASRAFVDDAATQRLNLITHPAIRARTQALLDQADPRHNPVLVDMPLLVETGFYASCDEVVVVVTDLEMRVNRLVQLRGLDEADARSRIASQTSDEEKRSVADFVIDNSGDLHHLEAQVEKVGGEIVSRYL</sequence>
<dbReference type="PROSITE" id="PS51219">
    <property type="entry name" value="DPCK"/>
    <property type="match status" value="1"/>
</dbReference>
<evidence type="ECO:0000313" key="6">
    <source>
        <dbReference type="Proteomes" id="UP000234560"/>
    </source>
</evidence>
<dbReference type="HAMAP" id="MF_00376">
    <property type="entry name" value="Dephospho_CoA_kinase"/>
    <property type="match status" value="1"/>
</dbReference>
<dbReference type="EMBL" id="CP136958">
    <property type="protein sequence ID" value="WOT01040.1"/>
    <property type="molecule type" value="Genomic_DNA"/>
</dbReference>
<evidence type="ECO:0000256" key="4">
    <source>
        <dbReference type="NCBIfam" id="TIGR00152"/>
    </source>
</evidence>
<gene>
    <name evidence="3 5" type="primary">coaE</name>
    <name evidence="5" type="ORF">CYJ47_06945</name>
</gene>
<protein>
    <recommendedName>
        <fullName evidence="3 4">Dephospho-CoA kinase</fullName>
        <ecNumber evidence="3 4">2.7.1.24</ecNumber>
    </recommendedName>
    <alternativeName>
        <fullName evidence="3">Dephosphocoenzyme A kinase</fullName>
    </alternativeName>
</protein>
<dbReference type="GO" id="GO:0005524">
    <property type="term" value="F:ATP binding"/>
    <property type="evidence" value="ECO:0007669"/>
    <property type="project" value="UniProtKB-UniRule"/>
</dbReference>
<dbReference type="GO" id="GO:0005737">
    <property type="term" value="C:cytoplasm"/>
    <property type="evidence" value="ECO:0007669"/>
    <property type="project" value="UniProtKB-SubCell"/>
</dbReference>
<keyword evidence="3 5" id="KW-0418">Kinase</keyword>
<keyword evidence="3" id="KW-0963">Cytoplasm</keyword>
<dbReference type="SUPFAM" id="SSF52540">
    <property type="entry name" value="P-loop containing nucleoside triphosphate hydrolases"/>
    <property type="match status" value="1"/>
</dbReference>
<organism evidence="5 6">
    <name type="scientific">Corynebacterium pyruviciproducens</name>
    <dbReference type="NCBI Taxonomy" id="598660"/>
    <lineage>
        <taxon>Bacteria</taxon>
        <taxon>Bacillati</taxon>
        <taxon>Actinomycetota</taxon>
        <taxon>Actinomycetes</taxon>
        <taxon>Mycobacteriales</taxon>
        <taxon>Corynebacteriaceae</taxon>
        <taxon>Corynebacterium</taxon>
    </lineage>
</organism>
<evidence type="ECO:0000256" key="3">
    <source>
        <dbReference type="HAMAP-Rule" id="MF_00376"/>
    </source>
</evidence>
<keyword evidence="2 3" id="KW-0067">ATP-binding</keyword>
<keyword evidence="3" id="KW-0173">Coenzyme A biosynthesis</keyword>
<dbReference type="EC" id="2.7.1.24" evidence="3 4"/>
<dbReference type="NCBIfam" id="TIGR00152">
    <property type="entry name" value="dephospho-CoA kinase"/>
    <property type="match status" value="1"/>
</dbReference>
<name>A0AAF1BY03_9CORY</name>
<dbReference type="KEGG" id="cpyr:CYJ47_06945"/>
<comment type="similarity">
    <text evidence="3">Belongs to the CoaE family.</text>
</comment>
<dbReference type="PANTHER" id="PTHR10695:SF46">
    <property type="entry name" value="BIFUNCTIONAL COENZYME A SYNTHASE-RELATED"/>
    <property type="match status" value="1"/>
</dbReference>
<keyword evidence="3 5" id="KW-0808">Transferase</keyword>
<dbReference type="InterPro" id="IPR001977">
    <property type="entry name" value="Depp_CoAkinase"/>
</dbReference>
<dbReference type="Pfam" id="PF01121">
    <property type="entry name" value="CoaE"/>
    <property type="match status" value="1"/>
</dbReference>
<dbReference type="Gene3D" id="3.40.50.300">
    <property type="entry name" value="P-loop containing nucleotide triphosphate hydrolases"/>
    <property type="match status" value="1"/>
</dbReference>
<dbReference type="PANTHER" id="PTHR10695">
    <property type="entry name" value="DEPHOSPHO-COA KINASE-RELATED"/>
    <property type="match status" value="1"/>
</dbReference>
<comment type="function">
    <text evidence="3">Catalyzes the phosphorylation of the 3'-hydroxyl group of dephosphocoenzyme A to form coenzyme A.</text>
</comment>
<comment type="pathway">
    <text evidence="3">Cofactor biosynthesis; coenzyme A biosynthesis; CoA from (R)-pantothenate: step 5/5.</text>
</comment>
<dbReference type="Proteomes" id="UP000234560">
    <property type="component" value="Chromosome"/>
</dbReference>